<dbReference type="RefSeq" id="WP_128746090.1">
    <property type="nucleotide sequence ID" value="NZ_CP035281.1"/>
</dbReference>
<evidence type="ECO:0000256" key="1">
    <source>
        <dbReference type="SAM" id="MobiDB-lite"/>
    </source>
</evidence>
<dbReference type="PANTHER" id="PTHR34978:SF3">
    <property type="entry name" value="SLR0241 PROTEIN"/>
    <property type="match status" value="1"/>
</dbReference>
<feature type="transmembrane region" description="Helical" evidence="2">
    <location>
        <begin position="32"/>
        <end position="50"/>
    </location>
</feature>
<dbReference type="EMBL" id="CP035281">
    <property type="protein sequence ID" value="QAT43358.1"/>
    <property type="molecule type" value="Genomic_DNA"/>
</dbReference>
<dbReference type="InterPro" id="IPR008756">
    <property type="entry name" value="Peptidase_M56"/>
</dbReference>
<evidence type="ECO:0000259" key="4">
    <source>
        <dbReference type="Pfam" id="PF16107"/>
    </source>
</evidence>
<feature type="region of interest" description="Disordered" evidence="1">
    <location>
        <begin position="82"/>
        <end position="123"/>
    </location>
</feature>
<protein>
    <submittedName>
        <fullName evidence="5">DUF4825 domain-containing protein</fullName>
    </submittedName>
</protein>
<evidence type="ECO:0000259" key="3">
    <source>
        <dbReference type="Pfam" id="PF05569"/>
    </source>
</evidence>
<feature type="transmembrane region" description="Helical" evidence="2">
    <location>
        <begin position="136"/>
        <end position="156"/>
    </location>
</feature>
<dbReference type="Pfam" id="PF16107">
    <property type="entry name" value="DUF4825"/>
    <property type="match status" value="1"/>
</dbReference>
<dbReference type="InterPro" id="IPR032250">
    <property type="entry name" value="DUF4825"/>
</dbReference>
<name>A0A410PWN8_9FIRM</name>
<feature type="transmembrane region" description="Helical" evidence="2">
    <location>
        <begin position="6"/>
        <end position="25"/>
    </location>
</feature>
<evidence type="ECO:0000313" key="6">
    <source>
        <dbReference type="Proteomes" id="UP000287601"/>
    </source>
</evidence>
<dbReference type="Proteomes" id="UP000287601">
    <property type="component" value="Chromosome"/>
</dbReference>
<feature type="transmembrane region" description="Helical" evidence="2">
    <location>
        <begin position="328"/>
        <end position="349"/>
    </location>
</feature>
<keyword evidence="6" id="KW-1185">Reference proteome</keyword>
<keyword evidence="2" id="KW-0812">Transmembrane</keyword>
<dbReference type="KEGG" id="amij:EQM06_09090"/>
<dbReference type="AlphaFoldDB" id="A0A410PWN8"/>
<evidence type="ECO:0000256" key="2">
    <source>
        <dbReference type="SAM" id="Phobius"/>
    </source>
</evidence>
<accession>A0A410PWN8</accession>
<sequence length="843" mass="94940">MDFLIHMTMIFSVTTILILAIKLIFKNKFTPGWHVFIWVILMVRLASPMLPESDVSVFNFVPDWSETYADFIDHKTEQQISPGQEAIRPDQGNAETGLDENTAAASDGSSGTAGGADQKAFGESPESSWFRFGEKWILTLYWAGGAVLAAGLLLSYGRLLRRLKHLPLCRDAEVLGILNECQEQAGIGGKQILLKEGADSPILAGIFRPVIYISEKYEPEEIKHVFYHELCHYKGKDNIWNALAIAVLCFNWFNPLAWYAFKTFKYDLEVYCDYRAVRLTGERKAYAELLLKTVSANSPAFFVNGLESGEKEVSRRIKKLAYFKSPKLWGSIAGLLLIGILSVFCLTNASDISSKKQLISVCGPANEWGAYMLEVPLSWGKDYEEVIPEQPPYSENVVFHDKNGKQTVELTYKMLDLAENETTLPDSNVKSLSGSVDYEQKINQVIKQSGAYSGKADQIKVKKLEVDSSELWEAYQVKYWKASKLIRTEIYLIAGKYTRIVPVLCTENDKITGKELIQTALTLKKVEDPSQYRPKEKADMLTDAKTGIGVPGGAYDVSKLIQDYLQHYVDTKMPPDRAVKAFKIYSLKEITPAKDIPGIIDEGVISGESVPWHIIYPTARVYQVDYELIPEDKDKYADTAGGGFEMTKEGHKHYQKSYAVFYSYLAEGSYEAVFLGFLHESSLAEYGMDYSVLSRIDGYYEQEILPQVLEDARVQYVGDPSAVGKLLGLLPLHEYTNGMELQTKEEPYGITVNYKIGRAEPYDMEAGGALSAWPEKDGDLSGIYSKRAPSELNFYIERQLQKNTQYLFSGIDNVKSVNIICESPYLKHNYKLVYKDPYNEGSK</sequence>
<feature type="domain" description="DUF4825" evidence="4">
    <location>
        <begin position="712"/>
        <end position="823"/>
    </location>
</feature>
<proteinExistence type="predicted"/>
<dbReference type="PANTHER" id="PTHR34978">
    <property type="entry name" value="POSSIBLE SENSOR-TRANSDUCER PROTEIN BLAR"/>
    <property type="match status" value="1"/>
</dbReference>
<dbReference type="InterPro" id="IPR052173">
    <property type="entry name" value="Beta-lactam_resp_regulator"/>
</dbReference>
<dbReference type="OrthoDB" id="9816453at2"/>
<feature type="transmembrane region" description="Helical" evidence="2">
    <location>
        <begin position="239"/>
        <end position="261"/>
    </location>
</feature>
<dbReference type="CDD" id="cd07341">
    <property type="entry name" value="M56_BlaR1_MecR1_like"/>
    <property type="match status" value="1"/>
</dbReference>
<organism evidence="5 6">
    <name type="scientific">Aminipila luticellarii</name>
    <dbReference type="NCBI Taxonomy" id="2507160"/>
    <lineage>
        <taxon>Bacteria</taxon>
        <taxon>Bacillati</taxon>
        <taxon>Bacillota</taxon>
        <taxon>Clostridia</taxon>
        <taxon>Peptostreptococcales</taxon>
        <taxon>Anaerovoracaceae</taxon>
        <taxon>Aminipila</taxon>
    </lineage>
</organism>
<gene>
    <name evidence="5" type="ORF">EQM06_09090</name>
</gene>
<dbReference type="Pfam" id="PF05569">
    <property type="entry name" value="Peptidase_M56"/>
    <property type="match status" value="1"/>
</dbReference>
<keyword evidence="2" id="KW-0472">Membrane</keyword>
<reference evidence="5 6" key="1">
    <citation type="submission" date="2019-01" db="EMBL/GenBank/DDBJ databases">
        <title>Draft genomes of a novel of Aminipila strains.</title>
        <authorList>
            <person name="Ma S."/>
        </authorList>
    </citation>
    <scope>NUCLEOTIDE SEQUENCE [LARGE SCALE GENOMIC DNA]</scope>
    <source>
        <strain evidence="6">JN-39</strain>
    </source>
</reference>
<evidence type="ECO:0000313" key="5">
    <source>
        <dbReference type="EMBL" id="QAT43358.1"/>
    </source>
</evidence>
<feature type="domain" description="Peptidase M56" evidence="3">
    <location>
        <begin position="3"/>
        <end position="319"/>
    </location>
</feature>
<keyword evidence="2" id="KW-1133">Transmembrane helix</keyword>